<dbReference type="PROSITE" id="PS00022">
    <property type="entry name" value="EGF_1"/>
    <property type="match status" value="2"/>
</dbReference>
<keyword evidence="4" id="KW-0677">Repeat</keyword>
<evidence type="ECO:0000256" key="7">
    <source>
        <dbReference type="PROSITE-ProRule" id="PRU00076"/>
    </source>
</evidence>
<dbReference type="CDD" id="cd00054">
    <property type="entry name" value="EGF_CA"/>
    <property type="match status" value="2"/>
</dbReference>
<dbReference type="EMBL" id="JAODUO010000236">
    <property type="protein sequence ID" value="KAK2185443.1"/>
    <property type="molecule type" value="Genomic_DNA"/>
</dbReference>
<dbReference type="InterPro" id="IPR000152">
    <property type="entry name" value="EGF-type_Asp/Asn_hydroxyl_site"/>
</dbReference>
<evidence type="ECO:0000256" key="5">
    <source>
        <dbReference type="ARBA" id="ARBA00023157"/>
    </source>
</evidence>
<comment type="caution">
    <text evidence="7">Lacks conserved residue(s) required for the propagation of feature annotation.</text>
</comment>
<dbReference type="Gene3D" id="2.40.20.10">
    <property type="entry name" value="Plasminogen Kringle 4"/>
    <property type="match status" value="1"/>
</dbReference>
<dbReference type="PROSITE" id="PS01186">
    <property type="entry name" value="EGF_2"/>
    <property type="match status" value="2"/>
</dbReference>
<dbReference type="Pfam" id="PF00008">
    <property type="entry name" value="EGF"/>
    <property type="match status" value="2"/>
</dbReference>
<dbReference type="SUPFAM" id="SSF57196">
    <property type="entry name" value="EGF/Laminin"/>
    <property type="match status" value="2"/>
</dbReference>
<evidence type="ECO:0000313" key="13">
    <source>
        <dbReference type="Proteomes" id="UP001209878"/>
    </source>
</evidence>
<dbReference type="InterPro" id="IPR038178">
    <property type="entry name" value="Kringle_sf"/>
</dbReference>
<dbReference type="InterPro" id="IPR000001">
    <property type="entry name" value="Kringle"/>
</dbReference>
<evidence type="ECO:0000259" key="10">
    <source>
        <dbReference type="PROSITE" id="PS50026"/>
    </source>
</evidence>
<feature type="domain" description="EGF-like" evidence="10">
    <location>
        <begin position="151"/>
        <end position="187"/>
    </location>
</feature>
<evidence type="ECO:0000256" key="6">
    <source>
        <dbReference type="ARBA" id="ARBA00023180"/>
    </source>
</evidence>
<evidence type="ECO:0000256" key="9">
    <source>
        <dbReference type="SAM" id="SignalP"/>
    </source>
</evidence>
<feature type="chain" id="PRO_5041920644" evidence="9">
    <location>
        <begin position="27"/>
        <end position="200"/>
    </location>
</feature>
<feature type="domain" description="EGF-like" evidence="10">
    <location>
        <begin position="113"/>
        <end position="149"/>
    </location>
</feature>
<feature type="disulfide bond" evidence="7">
    <location>
        <begin position="139"/>
        <end position="148"/>
    </location>
</feature>
<dbReference type="PROSITE" id="PS50026">
    <property type="entry name" value="EGF_3"/>
    <property type="match status" value="2"/>
</dbReference>
<evidence type="ECO:0000256" key="1">
    <source>
        <dbReference type="ARBA" id="ARBA00022536"/>
    </source>
</evidence>
<feature type="domain" description="Kringle" evidence="11">
    <location>
        <begin position="35"/>
        <end position="111"/>
    </location>
</feature>
<dbReference type="PROSITE" id="PS01187">
    <property type="entry name" value="EGF_CA"/>
    <property type="match status" value="1"/>
</dbReference>
<keyword evidence="1 7" id="KW-0245">EGF-like domain</keyword>
<evidence type="ECO:0000313" key="12">
    <source>
        <dbReference type="EMBL" id="KAK2185443.1"/>
    </source>
</evidence>
<dbReference type="PANTHER" id="PTHR12916:SF4">
    <property type="entry name" value="UNINFLATABLE, ISOFORM C"/>
    <property type="match status" value="1"/>
</dbReference>
<evidence type="ECO:0000256" key="3">
    <source>
        <dbReference type="ARBA" id="ARBA00022729"/>
    </source>
</evidence>
<dbReference type="SMART" id="SM00181">
    <property type="entry name" value="EGF"/>
    <property type="match status" value="2"/>
</dbReference>
<sequence>MTVKLTTPCLRLLLFVSFACVDHILSEEPPLECIMTADGRDYHGHVNVTADGLECQEWSKQNPHSHVCAAGTTANYCTNNRMNAAHCPDKWPWCYTVDSKVRVGRCAIPRCQDVDECASSPCQNKATCNDSLNSYECLCADGFTGSFCETDMDECASNPCENEATCTDDVNGYTCLCKAGYTGTSCHTGGCGQYVCIKGA</sequence>
<keyword evidence="6" id="KW-0325">Glycoprotein</keyword>
<protein>
    <submittedName>
        <fullName evidence="12">Uncharacterized protein</fullName>
    </submittedName>
</protein>
<dbReference type="Gene3D" id="2.10.25.10">
    <property type="entry name" value="Laminin"/>
    <property type="match status" value="2"/>
</dbReference>
<evidence type="ECO:0000256" key="4">
    <source>
        <dbReference type="ARBA" id="ARBA00022737"/>
    </source>
</evidence>
<keyword evidence="2 8" id="KW-0420">Kringle</keyword>
<reference evidence="12" key="1">
    <citation type="journal article" date="2023" name="Mol. Biol. Evol.">
        <title>Third-Generation Sequencing Reveals the Adaptive Role of the Epigenome in Three Deep-Sea Polychaetes.</title>
        <authorList>
            <person name="Perez M."/>
            <person name="Aroh O."/>
            <person name="Sun Y."/>
            <person name="Lan Y."/>
            <person name="Juniper S.K."/>
            <person name="Young C.R."/>
            <person name="Angers B."/>
            <person name="Qian P.Y."/>
        </authorList>
    </citation>
    <scope>NUCLEOTIDE SEQUENCE</scope>
    <source>
        <strain evidence="12">R07B-5</strain>
    </source>
</reference>
<dbReference type="Pfam" id="PF00051">
    <property type="entry name" value="Kringle"/>
    <property type="match status" value="1"/>
</dbReference>
<dbReference type="PROSITE" id="PS00010">
    <property type="entry name" value="ASX_HYDROXYL"/>
    <property type="match status" value="2"/>
</dbReference>
<dbReference type="GO" id="GO:0005509">
    <property type="term" value="F:calcium ion binding"/>
    <property type="evidence" value="ECO:0007669"/>
    <property type="project" value="InterPro"/>
</dbReference>
<feature type="signal peptide" evidence="9">
    <location>
        <begin position="1"/>
        <end position="26"/>
    </location>
</feature>
<dbReference type="SUPFAM" id="SSF57440">
    <property type="entry name" value="Kringle-like"/>
    <property type="match status" value="1"/>
</dbReference>
<dbReference type="PRINTS" id="PR00010">
    <property type="entry name" value="EGFBLOOD"/>
</dbReference>
<feature type="disulfide bond" evidence="8">
    <location>
        <begin position="55"/>
        <end position="94"/>
    </location>
</feature>
<dbReference type="InterPro" id="IPR001881">
    <property type="entry name" value="EGF-like_Ca-bd_dom"/>
</dbReference>
<dbReference type="InterPro" id="IPR013806">
    <property type="entry name" value="Kringle-like"/>
</dbReference>
<evidence type="ECO:0000259" key="11">
    <source>
        <dbReference type="PROSITE" id="PS50070"/>
    </source>
</evidence>
<dbReference type="FunFam" id="2.10.25.10:FF:000123">
    <property type="entry name" value="Crumbs homolog 1 (Drosophila)"/>
    <property type="match status" value="1"/>
</dbReference>
<dbReference type="GO" id="GO:0005112">
    <property type="term" value="F:Notch binding"/>
    <property type="evidence" value="ECO:0007669"/>
    <property type="project" value="TreeGrafter"/>
</dbReference>
<dbReference type="AlphaFoldDB" id="A0AAD9NZN7"/>
<name>A0AAD9NZN7_RIDPI</name>
<keyword evidence="5 7" id="KW-1015">Disulfide bond</keyword>
<keyword evidence="3 9" id="KW-0732">Signal</keyword>
<dbReference type="InterPro" id="IPR000742">
    <property type="entry name" value="EGF"/>
</dbReference>
<dbReference type="Proteomes" id="UP001209878">
    <property type="component" value="Unassembled WGS sequence"/>
</dbReference>
<accession>A0AAD9NZN7</accession>
<proteinExistence type="predicted"/>
<keyword evidence="13" id="KW-1185">Reference proteome</keyword>
<evidence type="ECO:0000256" key="2">
    <source>
        <dbReference type="ARBA" id="ARBA00022572"/>
    </source>
</evidence>
<gene>
    <name evidence="12" type="ORF">NP493_236g03061</name>
</gene>
<dbReference type="SMART" id="SM00179">
    <property type="entry name" value="EGF_CA"/>
    <property type="match status" value="2"/>
</dbReference>
<dbReference type="PANTHER" id="PTHR12916">
    <property type="entry name" value="CYTOCHROME C OXIDASE POLYPEPTIDE VIC-2"/>
    <property type="match status" value="1"/>
</dbReference>
<evidence type="ECO:0000256" key="8">
    <source>
        <dbReference type="PROSITE-ProRule" id="PRU00121"/>
    </source>
</evidence>
<organism evidence="12 13">
    <name type="scientific">Ridgeia piscesae</name>
    <name type="common">Tubeworm</name>
    <dbReference type="NCBI Taxonomy" id="27915"/>
    <lineage>
        <taxon>Eukaryota</taxon>
        <taxon>Metazoa</taxon>
        <taxon>Spiralia</taxon>
        <taxon>Lophotrochozoa</taxon>
        <taxon>Annelida</taxon>
        <taxon>Polychaeta</taxon>
        <taxon>Sedentaria</taxon>
        <taxon>Canalipalpata</taxon>
        <taxon>Sabellida</taxon>
        <taxon>Siboglinidae</taxon>
        <taxon>Ridgeia</taxon>
    </lineage>
</organism>
<dbReference type="SMART" id="SM00130">
    <property type="entry name" value="KR"/>
    <property type="match status" value="1"/>
</dbReference>
<comment type="caution">
    <text evidence="12">The sequence shown here is derived from an EMBL/GenBank/DDBJ whole genome shotgun (WGS) entry which is preliminary data.</text>
</comment>
<dbReference type="InterPro" id="IPR018097">
    <property type="entry name" value="EGF_Ca-bd_CS"/>
</dbReference>
<dbReference type="FunFam" id="2.10.25.10:FF:000122">
    <property type="entry name" value="Protein crumbs homolog 2"/>
    <property type="match status" value="1"/>
</dbReference>
<dbReference type="PROSITE" id="PS50070">
    <property type="entry name" value="KRINGLE_2"/>
    <property type="match status" value="1"/>
</dbReference>
<dbReference type="GO" id="GO:0007219">
    <property type="term" value="P:Notch signaling pathway"/>
    <property type="evidence" value="ECO:0007669"/>
    <property type="project" value="TreeGrafter"/>
</dbReference>
<feature type="disulfide bond" evidence="7">
    <location>
        <begin position="177"/>
        <end position="186"/>
    </location>
</feature>